<evidence type="ECO:0000256" key="5">
    <source>
        <dbReference type="ARBA" id="ARBA00022927"/>
    </source>
</evidence>
<protein>
    <submittedName>
        <fullName evidence="10">Oidioi.mRNA.OKI2018_I69.PAR.g10638.t1.cds</fullName>
    </submittedName>
</protein>
<sequence length="155" mass="17841">MDFGKKKTGMDAAMAQAAAIPEIQIENMKEFFSMWTNISVDCFQQCVPAVSVKDRRAETECIRNCAARHVEANHRIVQQFTLQNDEFTEKKQKYEDGKMKEYMDKGIFDPETMQLQPIKPKSPAEMELDTIKSLSPTLAKAYSWYYDVPDPDAEK</sequence>
<gene>
    <name evidence="10" type="ORF">OKIOD_LOCUS2196</name>
</gene>
<keyword evidence="11" id="KW-1185">Reference proteome</keyword>
<dbReference type="InterPro" id="IPR050673">
    <property type="entry name" value="Mito_inner_translocase_sub"/>
</dbReference>
<name>A0ABN7RSH0_OIKDI</name>
<evidence type="ECO:0000256" key="7">
    <source>
        <dbReference type="ARBA" id="ARBA00023128"/>
    </source>
</evidence>
<organism evidence="10 11">
    <name type="scientific">Oikopleura dioica</name>
    <name type="common">Tunicate</name>
    <dbReference type="NCBI Taxonomy" id="34765"/>
    <lineage>
        <taxon>Eukaryota</taxon>
        <taxon>Metazoa</taxon>
        <taxon>Chordata</taxon>
        <taxon>Tunicata</taxon>
        <taxon>Appendicularia</taxon>
        <taxon>Copelata</taxon>
        <taxon>Oikopleuridae</taxon>
        <taxon>Oikopleura</taxon>
    </lineage>
</organism>
<feature type="domain" description="Tim10-like" evidence="9">
    <location>
        <begin position="24"/>
        <end position="81"/>
    </location>
</feature>
<reference evidence="10 11" key="1">
    <citation type="submission" date="2021-04" db="EMBL/GenBank/DDBJ databases">
        <authorList>
            <person name="Bliznina A."/>
        </authorList>
    </citation>
    <scope>NUCLEOTIDE SEQUENCE [LARGE SCALE GENOMIC DNA]</scope>
</reference>
<accession>A0ABN7RSH0</accession>
<dbReference type="InterPro" id="IPR004217">
    <property type="entry name" value="Tim10-like"/>
</dbReference>
<keyword evidence="6" id="KW-0811">Translocation</keyword>
<keyword evidence="8" id="KW-1015">Disulfide bond</keyword>
<evidence type="ECO:0000256" key="3">
    <source>
        <dbReference type="ARBA" id="ARBA00022723"/>
    </source>
</evidence>
<comment type="subcellular location">
    <subcellularLocation>
        <location evidence="1">Mitochondrion</location>
    </subcellularLocation>
</comment>
<dbReference type="Gene3D" id="1.10.287.810">
    <property type="entry name" value="Mitochondrial import inner membrane translocase subunit tim13 like domains"/>
    <property type="match status" value="1"/>
</dbReference>
<dbReference type="PANTHER" id="PTHR13172">
    <property type="entry name" value="MITOCHONDRIAL IMPORT INNER MEMBRANE TRANSLOCASE SUBUNIT TIM9B"/>
    <property type="match status" value="1"/>
</dbReference>
<evidence type="ECO:0000313" key="10">
    <source>
        <dbReference type="EMBL" id="CAG5084424.1"/>
    </source>
</evidence>
<evidence type="ECO:0000256" key="1">
    <source>
        <dbReference type="ARBA" id="ARBA00004173"/>
    </source>
</evidence>
<keyword evidence="7" id="KW-0496">Mitochondrion</keyword>
<dbReference type="InterPro" id="IPR035427">
    <property type="entry name" value="Tim10-like_dom_sf"/>
</dbReference>
<evidence type="ECO:0000256" key="4">
    <source>
        <dbReference type="ARBA" id="ARBA00022833"/>
    </source>
</evidence>
<evidence type="ECO:0000256" key="2">
    <source>
        <dbReference type="ARBA" id="ARBA00022448"/>
    </source>
</evidence>
<keyword evidence="3" id="KW-0479">Metal-binding</keyword>
<dbReference type="Pfam" id="PF02953">
    <property type="entry name" value="zf-Tim10_DDP"/>
    <property type="match status" value="1"/>
</dbReference>
<keyword evidence="4" id="KW-0862">Zinc</keyword>
<dbReference type="EMBL" id="OU015568">
    <property type="protein sequence ID" value="CAG5084424.1"/>
    <property type="molecule type" value="Genomic_DNA"/>
</dbReference>
<proteinExistence type="predicted"/>
<evidence type="ECO:0000256" key="6">
    <source>
        <dbReference type="ARBA" id="ARBA00023010"/>
    </source>
</evidence>
<keyword evidence="5" id="KW-0653">Protein transport</keyword>
<dbReference type="SUPFAM" id="SSF144122">
    <property type="entry name" value="Tim10-like"/>
    <property type="match status" value="1"/>
</dbReference>
<evidence type="ECO:0000313" key="11">
    <source>
        <dbReference type="Proteomes" id="UP001158576"/>
    </source>
</evidence>
<keyword evidence="2" id="KW-0813">Transport</keyword>
<dbReference type="Proteomes" id="UP001158576">
    <property type="component" value="Chromosome PAR"/>
</dbReference>
<evidence type="ECO:0000259" key="9">
    <source>
        <dbReference type="Pfam" id="PF02953"/>
    </source>
</evidence>
<evidence type="ECO:0000256" key="8">
    <source>
        <dbReference type="ARBA" id="ARBA00023157"/>
    </source>
</evidence>